<dbReference type="OrthoDB" id="5600109at2759"/>
<evidence type="ECO:0000313" key="2">
    <source>
        <dbReference type="EMBL" id="OLY82998.1"/>
    </source>
</evidence>
<dbReference type="AlphaFoldDB" id="A0A1R0H1H8"/>
<name>A0A1R0H1H8_9FUNG</name>
<feature type="region of interest" description="Disordered" evidence="1">
    <location>
        <begin position="167"/>
        <end position="222"/>
    </location>
</feature>
<proteinExistence type="predicted"/>
<reference evidence="2 3" key="1">
    <citation type="journal article" date="2016" name="Mol. Biol. Evol.">
        <title>Genome-Wide Survey of Gut Fungi (Harpellales) Reveals the First Horizontally Transferred Ubiquitin Gene from a Mosquito Host.</title>
        <authorList>
            <person name="Wang Y."/>
            <person name="White M.M."/>
            <person name="Kvist S."/>
            <person name="Moncalvo J.M."/>
        </authorList>
    </citation>
    <scope>NUCLEOTIDE SEQUENCE [LARGE SCALE GENOMIC DNA]</scope>
    <source>
        <strain evidence="2 3">ALG-7-W6</strain>
    </source>
</reference>
<feature type="region of interest" description="Disordered" evidence="1">
    <location>
        <begin position="119"/>
        <end position="139"/>
    </location>
</feature>
<feature type="compositionally biased region" description="Low complexity" evidence="1">
    <location>
        <begin position="191"/>
        <end position="209"/>
    </location>
</feature>
<dbReference type="EMBL" id="LSSL01001130">
    <property type="protein sequence ID" value="OLY82998.1"/>
    <property type="molecule type" value="Genomic_DNA"/>
</dbReference>
<gene>
    <name evidence="2" type="ORF">AYI68_g2876</name>
</gene>
<feature type="compositionally biased region" description="Polar residues" evidence="1">
    <location>
        <begin position="119"/>
        <end position="134"/>
    </location>
</feature>
<sequence length="462" mass="51511">MNSNYVFVNSNVETVKDQFSDEYEYQYSESSSENEENSLYSPNRDLRSDDLLDFGDSEDSEYELEDSNLINLDSAKTSSRAFGYEKPRLDQPQFQKNLFRNPSSFSSVSPIQNQNLKESKIPNNYHSSNINPLSGPQADYKNAKSVRFSRGPDEDIPNDLDLQYSRTAGSKRDSSSFGFPLEVPDSEDYSTRSYSSSSSSNQPTQTSTNFNDSLPDSNEPLLANGLSKEYVKTSIMESLVDRNTKLNSRSNSQKLENLDLVAQTQNPSFYDLLKGSSGIFSYPNRFFLSALKPIYSGGSLFRWASLPSMHIVSAPNLSILPHSSSSSSSSNNAPNISLRKSSQSVFSQPLPSTTTTTTTQPTLPNPNPVPTRTGTDQSNELVVGSNAPIFLSEPDLPHSVFYLPSGRNQNYSLHRSTYDYDYDYDREYNNSFSQAPAITSGGKSLQLSKQITLSKFDKRIVL</sequence>
<feature type="region of interest" description="Disordered" evidence="1">
    <location>
        <begin position="23"/>
        <end position="66"/>
    </location>
</feature>
<feature type="compositionally biased region" description="Low complexity" evidence="1">
    <location>
        <begin position="322"/>
        <end position="338"/>
    </location>
</feature>
<evidence type="ECO:0000256" key="1">
    <source>
        <dbReference type="SAM" id="MobiDB-lite"/>
    </source>
</evidence>
<feature type="compositionally biased region" description="Low complexity" evidence="1">
    <location>
        <begin position="25"/>
        <end position="41"/>
    </location>
</feature>
<comment type="caution">
    <text evidence="2">The sequence shown here is derived from an EMBL/GenBank/DDBJ whole genome shotgun (WGS) entry which is preliminary data.</text>
</comment>
<feature type="compositionally biased region" description="Low complexity" evidence="1">
    <location>
        <begin position="347"/>
        <end position="362"/>
    </location>
</feature>
<dbReference type="Proteomes" id="UP000187455">
    <property type="component" value="Unassembled WGS sequence"/>
</dbReference>
<accession>A0A1R0H1H8</accession>
<feature type="compositionally biased region" description="Acidic residues" evidence="1">
    <location>
        <begin position="51"/>
        <end position="66"/>
    </location>
</feature>
<protein>
    <submittedName>
        <fullName evidence="2">Uncharacterized protein</fullName>
    </submittedName>
</protein>
<organism evidence="2 3">
    <name type="scientific">Smittium mucronatum</name>
    <dbReference type="NCBI Taxonomy" id="133383"/>
    <lineage>
        <taxon>Eukaryota</taxon>
        <taxon>Fungi</taxon>
        <taxon>Fungi incertae sedis</taxon>
        <taxon>Zoopagomycota</taxon>
        <taxon>Kickxellomycotina</taxon>
        <taxon>Harpellomycetes</taxon>
        <taxon>Harpellales</taxon>
        <taxon>Legeriomycetaceae</taxon>
        <taxon>Smittium</taxon>
    </lineage>
</organism>
<feature type="region of interest" description="Disordered" evidence="1">
    <location>
        <begin position="322"/>
        <end position="376"/>
    </location>
</feature>
<evidence type="ECO:0000313" key="3">
    <source>
        <dbReference type="Proteomes" id="UP000187455"/>
    </source>
</evidence>
<keyword evidence="3" id="KW-1185">Reference proteome</keyword>